<dbReference type="eggNOG" id="ENOG502SS5W">
    <property type="taxonomic scope" value="Eukaryota"/>
</dbReference>
<sequence length="419" mass="47629">MRWSCLIIASMLSPLTPIVAFSSSSLIPTSRSEDDGCFQLGMSMKKQCQRHPNSNSDQYNQKRRAILSTISSALFLPMSSNAVDDYFDDVTPMKELTKQLRTSVVRGAQIIDKIDGKWERFSDDLHLGKERNKPKVDGEFDGETKRFVKSTSDVGAFDETFAFAMLEECDKAFISCFNARQEQSTLTKEKLLSEINNTMRLVRKSFFPSSKETPTKEQEYNFECYSHFRVYNEMLVQQKVAFLPFQKQFQSVVGRSILQLAQKSLVLSALNDQLQNAIASTDIVAQFLLSKGIITSWERSIPSDDDVEEFSTSTSSSTDTFYVSSDVKYTLALNGDITLNSQLLLQELGYRLYPSFGRWLLQQCLFQCFPDRGVGEKSSGRGEDVTVVIDDYYMDTSYNSNPDLFEVKQVLLNIVIQRD</sequence>
<proteinExistence type="predicted"/>
<evidence type="ECO:0000313" key="3">
    <source>
        <dbReference type="Proteomes" id="UP000001449"/>
    </source>
</evidence>
<dbReference type="OMA" id="IDGKWER"/>
<reference evidence="2 3" key="2">
    <citation type="journal article" date="2008" name="Nature">
        <title>The Phaeodactylum genome reveals the evolutionary history of diatom genomes.</title>
        <authorList>
            <person name="Bowler C."/>
            <person name="Allen A.E."/>
            <person name="Badger J.H."/>
            <person name="Grimwood J."/>
            <person name="Jabbari K."/>
            <person name="Kuo A."/>
            <person name="Maheswari U."/>
            <person name="Martens C."/>
            <person name="Maumus F."/>
            <person name="Otillar R.P."/>
            <person name="Rayko E."/>
            <person name="Salamov A."/>
            <person name="Vandepoele K."/>
            <person name="Beszteri B."/>
            <person name="Gruber A."/>
            <person name="Heijde M."/>
            <person name="Katinka M."/>
            <person name="Mock T."/>
            <person name="Valentin K."/>
            <person name="Verret F."/>
            <person name="Berges J.A."/>
            <person name="Brownlee C."/>
            <person name="Cadoret J.P."/>
            <person name="Chiovitti A."/>
            <person name="Choi C.J."/>
            <person name="Coesel S."/>
            <person name="De Martino A."/>
            <person name="Detter J.C."/>
            <person name="Durkin C."/>
            <person name="Falciatore A."/>
            <person name="Fournet J."/>
            <person name="Haruta M."/>
            <person name="Huysman M.J."/>
            <person name="Jenkins B.D."/>
            <person name="Jiroutova K."/>
            <person name="Jorgensen R.E."/>
            <person name="Joubert Y."/>
            <person name="Kaplan A."/>
            <person name="Kroger N."/>
            <person name="Kroth P.G."/>
            <person name="La Roche J."/>
            <person name="Lindquist E."/>
            <person name="Lommer M."/>
            <person name="Martin-Jezequel V."/>
            <person name="Lopez P.J."/>
            <person name="Lucas S."/>
            <person name="Mangogna M."/>
            <person name="McGinnis K."/>
            <person name="Medlin L.K."/>
            <person name="Montsant A."/>
            <person name="Oudot-Le Secq M.P."/>
            <person name="Napoli C."/>
            <person name="Obornik M."/>
            <person name="Parker M.S."/>
            <person name="Petit J.L."/>
            <person name="Porcel B.M."/>
            <person name="Poulsen N."/>
            <person name="Robison M."/>
            <person name="Rychlewski L."/>
            <person name="Rynearson T.A."/>
            <person name="Schmutz J."/>
            <person name="Shapiro H."/>
            <person name="Siaut M."/>
            <person name="Stanley M."/>
            <person name="Sussman M.R."/>
            <person name="Taylor A.R."/>
            <person name="Vardi A."/>
            <person name="von Dassow P."/>
            <person name="Vyverman W."/>
            <person name="Willis A."/>
            <person name="Wyrwicz L.S."/>
            <person name="Rokhsar D.S."/>
            <person name="Weissenbach J."/>
            <person name="Armbrust E.V."/>
            <person name="Green B.R."/>
            <person name="Van de Peer Y."/>
            <person name="Grigoriev I.V."/>
        </authorList>
    </citation>
    <scope>NUCLEOTIDE SEQUENCE [LARGE SCALE GENOMIC DNA]</scope>
    <source>
        <strain evidence="2 3">CCMP1335</strain>
    </source>
</reference>
<dbReference type="InParanoid" id="B8BT35"/>
<reference evidence="2 3" key="1">
    <citation type="journal article" date="2004" name="Science">
        <title>The genome of the diatom Thalassiosira pseudonana: ecology, evolution, and metabolism.</title>
        <authorList>
            <person name="Armbrust E.V."/>
            <person name="Berges J.A."/>
            <person name="Bowler C."/>
            <person name="Green B.R."/>
            <person name="Martinez D."/>
            <person name="Putnam N.H."/>
            <person name="Zhou S."/>
            <person name="Allen A.E."/>
            <person name="Apt K.E."/>
            <person name="Bechner M."/>
            <person name="Brzezinski M.A."/>
            <person name="Chaal B.K."/>
            <person name="Chiovitti A."/>
            <person name="Davis A.K."/>
            <person name="Demarest M.S."/>
            <person name="Detter J.C."/>
            <person name="Glavina T."/>
            <person name="Goodstein D."/>
            <person name="Hadi M.Z."/>
            <person name="Hellsten U."/>
            <person name="Hildebrand M."/>
            <person name="Jenkins B.D."/>
            <person name="Jurka J."/>
            <person name="Kapitonov V.V."/>
            <person name="Kroger N."/>
            <person name="Lau W.W."/>
            <person name="Lane T.W."/>
            <person name="Larimer F.W."/>
            <person name="Lippmeier J.C."/>
            <person name="Lucas S."/>
            <person name="Medina M."/>
            <person name="Montsant A."/>
            <person name="Obornik M."/>
            <person name="Parker M.S."/>
            <person name="Palenik B."/>
            <person name="Pazour G.J."/>
            <person name="Richardson P.M."/>
            <person name="Rynearson T.A."/>
            <person name="Saito M.A."/>
            <person name="Schwartz D.C."/>
            <person name="Thamatrakoln K."/>
            <person name="Valentin K."/>
            <person name="Vardi A."/>
            <person name="Wilkerson F.P."/>
            <person name="Rokhsar D.S."/>
        </authorList>
    </citation>
    <scope>NUCLEOTIDE SEQUENCE [LARGE SCALE GENOMIC DNA]</scope>
    <source>
        <strain evidence="2 3">CCMP1335</strain>
    </source>
</reference>
<evidence type="ECO:0000256" key="1">
    <source>
        <dbReference type="SAM" id="SignalP"/>
    </source>
</evidence>
<protein>
    <submittedName>
        <fullName evidence="2">Uncharacterized protein</fullName>
    </submittedName>
</protein>
<dbReference type="RefSeq" id="XP_002286592.1">
    <property type="nucleotide sequence ID" value="XM_002286556.1"/>
</dbReference>
<dbReference type="KEGG" id="tps:THAPSDRAFT_1015"/>
<dbReference type="AlphaFoldDB" id="B8BT35"/>
<dbReference type="PaxDb" id="35128-Thaps1015"/>
<accession>B8BT35</accession>
<gene>
    <name evidence="2" type="ORF">THAPSDRAFT_1015</name>
</gene>
<feature type="chain" id="PRO_5002868590" evidence="1">
    <location>
        <begin position="21"/>
        <end position="419"/>
    </location>
</feature>
<name>B8BT35_THAPS</name>
<keyword evidence="1" id="KW-0732">Signal</keyword>
<keyword evidence="3" id="KW-1185">Reference proteome</keyword>
<dbReference type="HOGENOM" id="CLU_656388_0_0_1"/>
<feature type="signal peptide" evidence="1">
    <location>
        <begin position="1"/>
        <end position="20"/>
    </location>
</feature>
<dbReference type="GeneID" id="7451559"/>
<evidence type="ECO:0000313" key="2">
    <source>
        <dbReference type="EMBL" id="EED96233.1"/>
    </source>
</evidence>
<dbReference type="Proteomes" id="UP000001449">
    <property type="component" value="Chromosome 1"/>
</dbReference>
<organism evidence="2 3">
    <name type="scientific">Thalassiosira pseudonana</name>
    <name type="common">Marine diatom</name>
    <name type="synonym">Cyclotella nana</name>
    <dbReference type="NCBI Taxonomy" id="35128"/>
    <lineage>
        <taxon>Eukaryota</taxon>
        <taxon>Sar</taxon>
        <taxon>Stramenopiles</taxon>
        <taxon>Ochrophyta</taxon>
        <taxon>Bacillariophyta</taxon>
        <taxon>Coscinodiscophyceae</taxon>
        <taxon>Thalassiosirophycidae</taxon>
        <taxon>Thalassiosirales</taxon>
        <taxon>Thalassiosiraceae</taxon>
        <taxon>Thalassiosira</taxon>
    </lineage>
</organism>
<dbReference type="EMBL" id="CM000638">
    <property type="protein sequence ID" value="EED96233.1"/>
    <property type="molecule type" value="Genomic_DNA"/>
</dbReference>